<dbReference type="Gene3D" id="1.20.144.10">
    <property type="entry name" value="Phosphatidic acid phosphatase type 2/haloperoxidase"/>
    <property type="match status" value="1"/>
</dbReference>
<evidence type="ECO:0000313" key="4">
    <source>
        <dbReference type="Proteomes" id="UP000292781"/>
    </source>
</evidence>
<feature type="domain" description="Phosphatidic acid phosphatase type 2/haloperoxidase" evidence="2">
    <location>
        <begin position="123"/>
        <end position="245"/>
    </location>
</feature>
<dbReference type="SMART" id="SM00014">
    <property type="entry name" value="acidPPc"/>
    <property type="match status" value="1"/>
</dbReference>
<protein>
    <submittedName>
        <fullName evidence="3">Phosphatase PAP2 family protein</fullName>
    </submittedName>
</protein>
<organism evidence="3 4">
    <name type="scientific">Siculibacillus lacustris</name>
    <dbReference type="NCBI Taxonomy" id="1549641"/>
    <lineage>
        <taxon>Bacteria</taxon>
        <taxon>Pseudomonadati</taxon>
        <taxon>Pseudomonadota</taxon>
        <taxon>Alphaproteobacteria</taxon>
        <taxon>Hyphomicrobiales</taxon>
        <taxon>Ancalomicrobiaceae</taxon>
        <taxon>Siculibacillus</taxon>
    </lineage>
</organism>
<keyword evidence="1" id="KW-0812">Transmembrane</keyword>
<dbReference type="Pfam" id="PF01569">
    <property type="entry name" value="PAP2"/>
    <property type="match status" value="1"/>
</dbReference>
<keyword evidence="1" id="KW-1133">Transmembrane helix</keyword>
<feature type="transmembrane region" description="Helical" evidence="1">
    <location>
        <begin position="92"/>
        <end position="110"/>
    </location>
</feature>
<evidence type="ECO:0000313" key="3">
    <source>
        <dbReference type="EMBL" id="TBW35836.1"/>
    </source>
</evidence>
<dbReference type="SUPFAM" id="SSF48317">
    <property type="entry name" value="Acid phosphatase/Vanadium-dependent haloperoxidase"/>
    <property type="match status" value="1"/>
</dbReference>
<evidence type="ECO:0000259" key="2">
    <source>
        <dbReference type="SMART" id="SM00014"/>
    </source>
</evidence>
<dbReference type="InterPro" id="IPR036938">
    <property type="entry name" value="PAP2/HPO_sf"/>
</dbReference>
<feature type="transmembrane region" description="Helical" evidence="1">
    <location>
        <begin position="37"/>
        <end position="56"/>
    </location>
</feature>
<keyword evidence="1" id="KW-0472">Membrane</keyword>
<accession>A0A4Q9VKB0</accession>
<feature type="transmembrane region" description="Helical" evidence="1">
    <location>
        <begin position="226"/>
        <end position="244"/>
    </location>
</feature>
<feature type="transmembrane region" description="Helical" evidence="1">
    <location>
        <begin position="122"/>
        <end position="141"/>
    </location>
</feature>
<evidence type="ECO:0000256" key="1">
    <source>
        <dbReference type="SAM" id="Phobius"/>
    </source>
</evidence>
<keyword evidence="4" id="KW-1185">Reference proteome</keyword>
<dbReference type="OrthoDB" id="9813524at2"/>
<gene>
    <name evidence="3" type="ORF">EYW49_15710</name>
</gene>
<dbReference type="CDD" id="cd03396">
    <property type="entry name" value="PAP2_like_6"/>
    <property type="match status" value="1"/>
</dbReference>
<proteinExistence type="predicted"/>
<dbReference type="InterPro" id="IPR000326">
    <property type="entry name" value="PAP2/HPO"/>
</dbReference>
<dbReference type="AlphaFoldDB" id="A0A4Q9VKB0"/>
<sequence>MRHRTPGAVMDLVPLPSLPPPRPLDHLATLRDLVRRWPIAAAATVTALVSALFLALPEIDRTVATIFHVAGRGFPAERMIGLIGLREAGMALTRWVIVGLVLAVLAKMIAPMLARAIPTRPLAFLVASLTLGPGLLVNVLLKGYWGRPRPREIVDFGGAFDFVPAWVPGGACGGNCSFPSGEASSAAWLLALVFVVPPAWRARTAAAVMVWTLAISLNRMAFGAHFLSDVTIGWGLVTIVTLIAREAILVRAPDAAFAAIDRVLAAIGARLVDRAGRGASAPPVKP</sequence>
<dbReference type="Proteomes" id="UP000292781">
    <property type="component" value="Unassembled WGS sequence"/>
</dbReference>
<dbReference type="EMBL" id="SJFN01000024">
    <property type="protein sequence ID" value="TBW35836.1"/>
    <property type="molecule type" value="Genomic_DNA"/>
</dbReference>
<reference evidence="3 4" key="1">
    <citation type="submission" date="2019-02" db="EMBL/GenBank/DDBJ databases">
        <title>Siculibacillus lacustris gen. nov., sp. nov., a new rosette-forming bacterium isolated from a freshwater crater lake (Lake St. Ana, Romania).</title>
        <authorList>
            <person name="Felfoldi T."/>
            <person name="Marton Z."/>
            <person name="Szabo A."/>
            <person name="Mentes A."/>
            <person name="Boka K."/>
            <person name="Marialigeti K."/>
            <person name="Mathe I."/>
            <person name="Koncz M."/>
            <person name="Schumann P."/>
            <person name="Toth E."/>
        </authorList>
    </citation>
    <scope>NUCLEOTIDE SEQUENCE [LARGE SCALE GENOMIC DNA]</scope>
    <source>
        <strain evidence="3 4">SA-279</strain>
    </source>
</reference>
<name>A0A4Q9VKB0_9HYPH</name>
<comment type="caution">
    <text evidence="3">The sequence shown here is derived from an EMBL/GenBank/DDBJ whole genome shotgun (WGS) entry which is preliminary data.</text>
</comment>